<keyword evidence="3" id="KW-1185">Reference proteome</keyword>
<dbReference type="CDD" id="cd06260">
    <property type="entry name" value="DUF820-like"/>
    <property type="match status" value="1"/>
</dbReference>
<dbReference type="PANTHER" id="PTHR34107:SF2">
    <property type="entry name" value="SLL0888 PROTEIN"/>
    <property type="match status" value="1"/>
</dbReference>
<keyword evidence="2" id="KW-0255">Endonuclease</keyword>
<reference evidence="2 3" key="1">
    <citation type="journal article" date="2021" name="Mar. Drugs">
        <title>Genome Reduction and Secondary Metabolism of the Marine Sponge-Associated Cyanobacterium Leptothoe.</title>
        <authorList>
            <person name="Konstantinou D."/>
            <person name="Popin R.V."/>
            <person name="Fewer D.P."/>
            <person name="Sivonen K."/>
            <person name="Gkelis S."/>
        </authorList>
    </citation>
    <scope>NUCLEOTIDE SEQUENCE [LARGE SCALE GENOMIC DNA]</scope>
    <source>
        <strain evidence="2 3">TAU-MAC 1615</strain>
    </source>
</reference>
<evidence type="ECO:0000259" key="1">
    <source>
        <dbReference type="Pfam" id="PF05685"/>
    </source>
</evidence>
<dbReference type="Gene3D" id="3.90.1570.10">
    <property type="entry name" value="tt1808, chain A"/>
    <property type="match status" value="1"/>
</dbReference>
<proteinExistence type="predicted"/>
<dbReference type="GO" id="GO:0004519">
    <property type="term" value="F:endonuclease activity"/>
    <property type="evidence" value="ECO:0007669"/>
    <property type="project" value="UniProtKB-KW"/>
</dbReference>
<dbReference type="Pfam" id="PF05685">
    <property type="entry name" value="Uma2"/>
    <property type="match status" value="1"/>
</dbReference>
<dbReference type="PANTHER" id="PTHR34107">
    <property type="entry name" value="SLL0198 PROTEIN-RELATED"/>
    <property type="match status" value="1"/>
</dbReference>
<dbReference type="SUPFAM" id="SSF52980">
    <property type="entry name" value="Restriction endonuclease-like"/>
    <property type="match status" value="1"/>
</dbReference>
<evidence type="ECO:0000313" key="2">
    <source>
        <dbReference type="EMBL" id="MBT9312117.1"/>
    </source>
</evidence>
<feature type="domain" description="Putative restriction endonuclease" evidence="1">
    <location>
        <begin position="11"/>
        <end position="181"/>
    </location>
</feature>
<dbReference type="EMBL" id="JADOER010000005">
    <property type="protein sequence ID" value="MBT9312117.1"/>
    <property type="molecule type" value="Genomic_DNA"/>
</dbReference>
<gene>
    <name evidence="2" type="ORF">IXB28_07860</name>
</gene>
<dbReference type="InterPro" id="IPR012296">
    <property type="entry name" value="Nuclease_put_TT1808"/>
</dbReference>
<dbReference type="InterPro" id="IPR011335">
    <property type="entry name" value="Restrct_endonuc-II-like"/>
</dbReference>
<protein>
    <submittedName>
        <fullName evidence="2">Uma2 family endonuclease</fullName>
    </submittedName>
</protein>
<accession>A0ABS5Y2T0</accession>
<dbReference type="RefSeq" id="WP_215618018.1">
    <property type="nucleotide sequence ID" value="NZ_JADOER010000005.1"/>
</dbReference>
<keyword evidence="2" id="KW-0540">Nuclease</keyword>
<sequence>MTVAQQRLTLADYLAYEAPTEKRYELVNGELIEMPAESDLNQRIAMFLLAYFLKQGTPHYCLRIGLEIAVSGTLATVRLPDLAILSEDAALALEGANRSIITYDMPPPQLVIEVVSPGQANRDYRHKRSEYAARGISEYWIIDPSDKQVTILVWTDGLYEGTIFRGEQPLKSTLLSDINLTAAQVLAG</sequence>
<dbReference type="InterPro" id="IPR008538">
    <property type="entry name" value="Uma2"/>
</dbReference>
<organism evidence="2 3">
    <name type="scientific">Leptothoe kymatousa TAU-MAC 1615</name>
    <dbReference type="NCBI Taxonomy" id="2364775"/>
    <lineage>
        <taxon>Bacteria</taxon>
        <taxon>Bacillati</taxon>
        <taxon>Cyanobacteriota</taxon>
        <taxon>Cyanophyceae</taxon>
        <taxon>Nodosilineales</taxon>
        <taxon>Cymatolegaceae</taxon>
        <taxon>Leptothoe</taxon>
        <taxon>Leptothoe kymatousa</taxon>
    </lineage>
</organism>
<name>A0ABS5Y2T0_9CYAN</name>
<dbReference type="Proteomes" id="UP001196661">
    <property type="component" value="Unassembled WGS sequence"/>
</dbReference>
<evidence type="ECO:0000313" key="3">
    <source>
        <dbReference type="Proteomes" id="UP001196661"/>
    </source>
</evidence>
<keyword evidence="2" id="KW-0378">Hydrolase</keyword>
<comment type="caution">
    <text evidence="2">The sequence shown here is derived from an EMBL/GenBank/DDBJ whole genome shotgun (WGS) entry which is preliminary data.</text>
</comment>